<evidence type="ECO:0000256" key="12">
    <source>
        <dbReference type="ARBA" id="ARBA00045891"/>
    </source>
</evidence>
<evidence type="ECO:0000256" key="3">
    <source>
        <dbReference type="ARBA" id="ARBA00022448"/>
    </source>
</evidence>
<dbReference type="InterPro" id="IPR005078">
    <property type="entry name" value="Peptidase_C54"/>
</dbReference>
<evidence type="ECO:0000313" key="17">
    <source>
        <dbReference type="Proteomes" id="UP000006727"/>
    </source>
</evidence>
<dbReference type="Gramene" id="Pp3c7_280V3.4">
    <property type="protein sequence ID" value="Pp3c7_280V3.4"/>
    <property type="gene ID" value="Pp3c7_280"/>
</dbReference>
<dbReference type="GO" id="GO:0004197">
    <property type="term" value="F:cysteine-type endopeptidase activity"/>
    <property type="evidence" value="ECO:0000318"/>
    <property type="project" value="GO_Central"/>
</dbReference>
<dbReference type="GO" id="GO:0000045">
    <property type="term" value="P:autophagosome assembly"/>
    <property type="evidence" value="ECO:0000318"/>
    <property type="project" value="GO_Central"/>
</dbReference>
<gene>
    <name evidence="16" type="primary">LOC112284727</name>
</gene>
<feature type="domain" description="Peptidase C54 catalytic" evidence="15">
    <location>
        <begin position="269"/>
        <end position="365"/>
    </location>
</feature>
<evidence type="ECO:0000256" key="5">
    <source>
        <dbReference type="ARBA" id="ARBA00022670"/>
    </source>
</evidence>
<dbReference type="SUPFAM" id="SSF54001">
    <property type="entry name" value="Cysteine proteinases"/>
    <property type="match status" value="1"/>
</dbReference>
<dbReference type="GO" id="GO:0005737">
    <property type="term" value="C:cytoplasm"/>
    <property type="evidence" value="ECO:0000318"/>
    <property type="project" value="GO_Central"/>
</dbReference>
<dbReference type="EC" id="3.4.22.-" evidence="13"/>
<comment type="subcellular location">
    <subcellularLocation>
        <location evidence="1 13">Cytoplasm</location>
    </subcellularLocation>
</comment>
<organism evidence="16 17">
    <name type="scientific">Physcomitrium patens</name>
    <name type="common">Spreading-leaved earth moss</name>
    <name type="synonym">Physcomitrella patens</name>
    <dbReference type="NCBI Taxonomy" id="3218"/>
    <lineage>
        <taxon>Eukaryota</taxon>
        <taxon>Viridiplantae</taxon>
        <taxon>Streptophyta</taxon>
        <taxon>Embryophyta</taxon>
        <taxon>Bryophyta</taxon>
        <taxon>Bryophytina</taxon>
        <taxon>Bryopsida</taxon>
        <taxon>Funariidae</taxon>
        <taxon>Funariales</taxon>
        <taxon>Funariaceae</taxon>
        <taxon>Physcomitrium</taxon>
    </lineage>
</organism>
<comment type="similarity">
    <text evidence="2 13">Belongs to the peptidase C54 family.</text>
</comment>
<dbReference type="RefSeq" id="XP_024380622.1">
    <property type="nucleotide sequence ID" value="XM_024524854.2"/>
</dbReference>
<reference evidence="16" key="3">
    <citation type="submission" date="2020-12" db="UniProtKB">
        <authorList>
            <consortium name="EnsemblPlants"/>
        </authorList>
    </citation>
    <scope>IDENTIFICATION</scope>
</reference>
<keyword evidence="3" id="KW-0813">Transport</keyword>
<keyword evidence="4 13" id="KW-0963">Cytoplasm</keyword>
<evidence type="ECO:0000256" key="6">
    <source>
        <dbReference type="ARBA" id="ARBA00022801"/>
    </source>
</evidence>
<dbReference type="EnsemblPlants" id="Pp3c7_280V3.3">
    <property type="protein sequence ID" value="Pp3c7_280V3.3"/>
    <property type="gene ID" value="Pp3c7_280"/>
</dbReference>
<feature type="region of interest" description="Disordered" evidence="14">
    <location>
        <begin position="385"/>
        <end position="416"/>
    </location>
</feature>
<dbReference type="EMBL" id="ABEU02000007">
    <property type="status" value="NOT_ANNOTATED_CDS"/>
    <property type="molecule type" value="Genomic_DNA"/>
</dbReference>
<dbReference type="GO" id="GO:0034727">
    <property type="term" value="P:piecemeal microautophagy of the nucleus"/>
    <property type="evidence" value="ECO:0000318"/>
    <property type="project" value="GO_Central"/>
</dbReference>
<evidence type="ECO:0000256" key="4">
    <source>
        <dbReference type="ARBA" id="ARBA00022490"/>
    </source>
</evidence>
<reference evidence="16 17" key="2">
    <citation type="journal article" date="2018" name="Plant J.">
        <title>The Physcomitrella patens chromosome-scale assembly reveals moss genome structure and evolution.</title>
        <authorList>
            <person name="Lang D."/>
            <person name="Ullrich K.K."/>
            <person name="Murat F."/>
            <person name="Fuchs J."/>
            <person name="Jenkins J."/>
            <person name="Haas F.B."/>
            <person name="Piednoel M."/>
            <person name="Gundlach H."/>
            <person name="Van Bel M."/>
            <person name="Meyberg R."/>
            <person name="Vives C."/>
            <person name="Morata J."/>
            <person name="Symeonidi A."/>
            <person name="Hiss M."/>
            <person name="Muchero W."/>
            <person name="Kamisugi Y."/>
            <person name="Saleh O."/>
            <person name="Blanc G."/>
            <person name="Decker E.L."/>
            <person name="van Gessel N."/>
            <person name="Grimwood J."/>
            <person name="Hayes R.D."/>
            <person name="Graham S.W."/>
            <person name="Gunter L.E."/>
            <person name="McDaniel S.F."/>
            <person name="Hoernstein S.N.W."/>
            <person name="Larsson A."/>
            <person name="Li F.W."/>
            <person name="Perroud P.F."/>
            <person name="Phillips J."/>
            <person name="Ranjan P."/>
            <person name="Rokshar D.S."/>
            <person name="Rothfels C.J."/>
            <person name="Schneider L."/>
            <person name="Shu S."/>
            <person name="Stevenson D.W."/>
            <person name="Thummler F."/>
            <person name="Tillich M."/>
            <person name="Villarreal Aguilar J.C."/>
            <person name="Widiez T."/>
            <person name="Wong G.K."/>
            <person name="Wymore A."/>
            <person name="Zhang Y."/>
            <person name="Zimmer A.D."/>
            <person name="Quatrano R.S."/>
            <person name="Mayer K.F.X."/>
            <person name="Goodstein D."/>
            <person name="Casacuberta J.M."/>
            <person name="Vandepoele K."/>
            <person name="Reski R."/>
            <person name="Cuming A.C."/>
            <person name="Tuskan G.A."/>
            <person name="Maumus F."/>
            <person name="Salse J."/>
            <person name="Schmutz J."/>
            <person name="Rensing S.A."/>
        </authorList>
    </citation>
    <scope>NUCLEOTIDE SEQUENCE [LARGE SCALE GENOMIC DNA]</scope>
    <source>
        <strain evidence="16 17">cv. Gransden 2004</strain>
    </source>
</reference>
<dbReference type="Gramene" id="Pp3c7_280V3.3">
    <property type="protein sequence ID" value="Pp3c7_280V3.3"/>
    <property type="gene ID" value="Pp3c7_280"/>
</dbReference>
<keyword evidence="17" id="KW-1185">Reference proteome</keyword>
<evidence type="ECO:0000256" key="2">
    <source>
        <dbReference type="ARBA" id="ARBA00010958"/>
    </source>
</evidence>
<dbReference type="EnsemblPlants" id="Pp3c7_280V3.4">
    <property type="protein sequence ID" value="Pp3c7_280V3.4"/>
    <property type="gene ID" value="Pp3c7_280"/>
</dbReference>
<protein>
    <recommendedName>
        <fullName evidence="13">Cysteine protease</fullName>
        <ecNumber evidence="13">3.4.22.-</ecNumber>
    </recommendedName>
</protein>
<dbReference type="GO" id="GO:0019786">
    <property type="term" value="F:protein-phosphatidylethanolamide deconjugating activity"/>
    <property type="evidence" value="ECO:0000318"/>
    <property type="project" value="GO_Central"/>
</dbReference>
<keyword evidence="8 13" id="KW-0653">Protein transport</keyword>
<dbReference type="Proteomes" id="UP000006727">
    <property type="component" value="Chromosome 7"/>
</dbReference>
<dbReference type="Pfam" id="PF03416">
    <property type="entry name" value="Peptidase_C54"/>
    <property type="match status" value="2"/>
</dbReference>
<dbReference type="PANTHER" id="PTHR22624">
    <property type="entry name" value="CYSTEINE PROTEASE ATG4"/>
    <property type="match status" value="1"/>
</dbReference>
<dbReference type="AlphaFoldDB" id="A0A7I4E8G9"/>
<evidence type="ECO:0000256" key="11">
    <source>
        <dbReference type="ARBA" id="ARBA00038724"/>
    </source>
</evidence>
<keyword evidence="6 13" id="KW-0378">Hydrolase</keyword>
<keyword evidence="7" id="KW-0788">Thiol protease</keyword>
<comment type="catalytic activity">
    <reaction evidence="10">
        <text>[protein]-C-terminal L-amino acid-glycyl-phosphatidylethanolamide + H2O = [protein]-C-terminal L-amino acid-glycine + a 1,2-diacyl-sn-glycero-3-phosphoethanolamine</text>
        <dbReference type="Rhea" id="RHEA:67548"/>
        <dbReference type="Rhea" id="RHEA-COMP:17323"/>
        <dbReference type="Rhea" id="RHEA-COMP:17324"/>
        <dbReference type="ChEBI" id="CHEBI:15377"/>
        <dbReference type="ChEBI" id="CHEBI:64612"/>
        <dbReference type="ChEBI" id="CHEBI:172940"/>
        <dbReference type="ChEBI" id="CHEBI:172941"/>
    </reaction>
    <physiologicalReaction direction="left-to-right" evidence="10">
        <dbReference type="Rhea" id="RHEA:67549"/>
    </physiologicalReaction>
</comment>
<feature type="domain" description="Peptidase C54 catalytic" evidence="15">
    <location>
        <begin position="48"/>
        <end position="240"/>
    </location>
</feature>
<accession>A0A7I4E8G9</accession>
<dbReference type="KEGG" id="ppp:112284727"/>
<dbReference type="GO" id="GO:0000423">
    <property type="term" value="P:mitophagy"/>
    <property type="evidence" value="ECO:0000318"/>
    <property type="project" value="GO_Central"/>
</dbReference>
<evidence type="ECO:0000256" key="7">
    <source>
        <dbReference type="ARBA" id="ARBA00022807"/>
    </source>
</evidence>
<evidence type="ECO:0000256" key="9">
    <source>
        <dbReference type="ARBA" id="ARBA00023006"/>
    </source>
</evidence>
<comment type="function">
    <text evidence="12">Cysteine protease that plays a key role in autophagy by mediating both proteolytic activation and delipidation of ATG8 family proteins. The protease activity is required for proteolytic activation of ATG8 family proteins: cleaves the C-terminal amino acid of ATG8 proteins to reveal a C-terminal glycine. Exposure of the glycine at the C-terminus is essential for ATG8 proteins conjugation to phosphatidylethanolamine (PE) and insertion to membranes, which is necessary for autophagy. In addition to the protease activity, also mediates delipidation of PE-conjugated ATG8 proteins.</text>
</comment>
<keyword evidence="5 13" id="KW-0645">Protease</keyword>
<evidence type="ECO:0000256" key="1">
    <source>
        <dbReference type="ARBA" id="ARBA00004496"/>
    </source>
</evidence>
<dbReference type="OrthoDB" id="2960936at2759"/>
<evidence type="ECO:0000259" key="15">
    <source>
        <dbReference type="Pfam" id="PF03416"/>
    </source>
</evidence>
<dbReference type="PANTHER" id="PTHR22624:SF49">
    <property type="entry name" value="CYSTEINE PROTEASE"/>
    <property type="match status" value="1"/>
</dbReference>
<comment type="subunit">
    <text evidence="11">Interacts with ATG8.</text>
</comment>
<dbReference type="InterPro" id="IPR038765">
    <property type="entry name" value="Papain-like_cys_pep_sf"/>
</dbReference>
<proteinExistence type="inferred from homology"/>
<evidence type="ECO:0000256" key="8">
    <source>
        <dbReference type="ARBA" id="ARBA00022927"/>
    </source>
</evidence>
<evidence type="ECO:0000256" key="13">
    <source>
        <dbReference type="RuleBase" id="RU363115"/>
    </source>
</evidence>
<evidence type="ECO:0000256" key="10">
    <source>
        <dbReference type="ARBA" id="ARBA00029362"/>
    </source>
</evidence>
<dbReference type="GO" id="GO:0015031">
    <property type="term" value="P:protein transport"/>
    <property type="evidence" value="ECO:0007669"/>
    <property type="project" value="UniProtKB-KW"/>
</dbReference>
<dbReference type="GO" id="GO:0035973">
    <property type="term" value="P:aggrephagy"/>
    <property type="evidence" value="ECO:0000318"/>
    <property type="project" value="GO_Central"/>
</dbReference>
<evidence type="ECO:0000313" key="16">
    <source>
        <dbReference type="EnsemblPlants" id="Pp3c7_280V3.4"/>
    </source>
</evidence>
<reference evidence="16 17" key="1">
    <citation type="journal article" date="2008" name="Science">
        <title>The Physcomitrella genome reveals evolutionary insights into the conquest of land by plants.</title>
        <authorList>
            <person name="Rensing S."/>
            <person name="Lang D."/>
            <person name="Zimmer A."/>
            <person name="Terry A."/>
            <person name="Salamov A."/>
            <person name="Shapiro H."/>
            <person name="Nishiyama T."/>
            <person name="Perroud P.-F."/>
            <person name="Lindquist E."/>
            <person name="Kamisugi Y."/>
            <person name="Tanahashi T."/>
            <person name="Sakakibara K."/>
            <person name="Fujita T."/>
            <person name="Oishi K."/>
            <person name="Shin-I T."/>
            <person name="Kuroki Y."/>
            <person name="Toyoda A."/>
            <person name="Suzuki Y."/>
            <person name="Hashimoto A."/>
            <person name="Yamaguchi K."/>
            <person name="Sugano A."/>
            <person name="Kohara Y."/>
            <person name="Fujiyama A."/>
            <person name="Anterola A."/>
            <person name="Aoki S."/>
            <person name="Ashton N."/>
            <person name="Barbazuk W.B."/>
            <person name="Barker E."/>
            <person name="Bennetzen J."/>
            <person name="Bezanilla M."/>
            <person name="Blankenship R."/>
            <person name="Cho S.H."/>
            <person name="Dutcher S."/>
            <person name="Estelle M."/>
            <person name="Fawcett J.A."/>
            <person name="Gundlach H."/>
            <person name="Hanada K."/>
            <person name="Heyl A."/>
            <person name="Hicks K.A."/>
            <person name="Hugh J."/>
            <person name="Lohr M."/>
            <person name="Mayer K."/>
            <person name="Melkozernov A."/>
            <person name="Murata T."/>
            <person name="Nelson D."/>
            <person name="Pils B."/>
            <person name="Prigge M."/>
            <person name="Reiss B."/>
            <person name="Renner T."/>
            <person name="Rombauts S."/>
            <person name="Rushton P."/>
            <person name="Sanderfoot A."/>
            <person name="Schween G."/>
            <person name="Shiu S.-H."/>
            <person name="Stueber K."/>
            <person name="Theodoulou F.L."/>
            <person name="Tu H."/>
            <person name="Van de Peer Y."/>
            <person name="Verrier P.J."/>
            <person name="Waters E."/>
            <person name="Wood A."/>
            <person name="Yang L."/>
            <person name="Cove D."/>
            <person name="Cuming A."/>
            <person name="Hasebe M."/>
            <person name="Lucas S."/>
            <person name="Mishler D.B."/>
            <person name="Reski R."/>
            <person name="Grigoriev I."/>
            <person name="Quatrano R.S."/>
            <person name="Boore J.L."/>
        </authorList>
    </citation>
    <scope>NUCLEOTIDE SEQUENCE [LARGE SCALE GENOMIC DNA]</scope>
    <source>
        <strain evidence="16 17">cv. Gransden 2004</strain>
    </source>
</reference>
<dbReference type="GO" id="GO:0016485">
    <property type="term" value="P:protein processing"/>
    <property type="evidence" value="ECO:0000318"/>
    <property type="project" value="GO_Central"/>
</dbReference>
<name>A0A7I4E8G9_PHYPA</name>
<dbReference type="FunCoup" id="A0A7I4E8G9">
    <property type="interactions" value="4208"/>
</dbReference>
<dbReference type="GeneID" id="112284727"/>
<sequence>MQRLQELLLRHRFTAADSSSGGEIWVLGICYKVSADANDEAVSAHAFEEFLNDFSSRIWITYRKGFESLGESKLTSDVGWGCMLRSGQILLAQALVCHYLGRTWRRNACQECLQEYLQILQSFGDSESCSFSIHNLLEAGRPFGLAAGSWLGPYALCRTLEALAKADEDQNAKKGGKRALPFAVYVVSGETEGDRGGAPVRCVEDAAVLCSKWGEATEEWSPLVVLVPLVLGLDKLNPRCLFFYWRSRIFQIEHVIFRLHRCPRVSKLKYLPSLRATFTLPQSLGVAGGKPGASTHLIGVQGDQAMYLDPHENQQVFAVTPENLELDTSFYHCSVVRRLPLDSIDPSLAIGFYCRDRAEFDDLCARSSELVKQYNGAPIFTVAEKSAPSKLQNSSDMGLEESFSKDPSSEDDWQML</sequence>
<dbReference type="InterPro" id="IPR046792">
    <property type="entry name" value="Peptidase_C54_cat"/>
</dbReference>
<evidence type="ECO:0000256" key="14">
    <source>
        <dbReference type="SAM" id="MobiDB-lite"/>
    </source>
</evidence>
<keyword evidence="9 13" id="KW-0072">Autophagy</keyword>